<dbReference type="Pfam" id="PF03091">
    <property type="entry name" value="CutA1"/>
    <property type="match status" value="1"/>
</dbReference>
<protein>
    <submittedName>
        <fullName evidence="2">Divalent-cation tolerance protein CutA</fullName>
    </submittedName>
</protein>
<evidence type="ECO:0000256" key="1">
    <source>
        <dbReference type="ARBA" id="ARBA00010169"/>
    </source>
</evidence>
<sequence>MDMIFVYMTVPTADEARRIGRILVEERLAACANLLPGMTSIYRWQGKVEQAGEVVVIAKTKADLFDQLEARVKELHGYDCPCIVALPLSRGHAPYLDWIVAETG</sequence>
<organism evidence="2 3">
    <name type="scientific">Skermanella cutis</name>
    <dbReference type="NCBI Taxonomy" id="2775420"/>
    <lineage>
        <taxon>Bacteria</taxon>
        <taxon>Pseudomonadati</taxon>
        <taxon>Pseudomonadota</taxon>
        <taxon>Alphaproteobacteria</taxon>
        <taxon>Rhodospirillales</taxon>
        <taxon>Azospirillaceae</taxon>
        <taxon>Skermanella</taxon>
    </lineage>
</organism>
<dbReference type="EMBL" id="CP067420">
    <property type="protein sequence ID" value="QQP88743.1"/>
    <property type="molecule type" value="Genomic_DNA"/>
</dbReference>
<dbReference type="PANTHER" id="PTHR23419">
    <property type="entry name" value="DIVALENT CATION TOLERANCE CUTA-RELATED"/>
    <property type="match status" value="1"/>
</dbReference>
<reference evidence="2" key="1">
    <citation type="submission" date="2021-02" db="EMBL/GenBank/DDBJ databases">
        <title>Skermanella TT6 skin isolate.</title>
        <authorList>
            <person name="Lee K."/>
            <person name="Ganzorig M."/>
        </authorList>
    </citation>
    <scope>NUCLEOTIDE SEQUENCE</scope>
    <source>
        <strain evidence="2">TT6</strain>
    </source>
</reference>
<evidence type="ECO:0000313" key="2">
    <source>
        <dbReference type="EMBL" id="QQP88743.1"/>
    </source>
</evidence>
<dbReference type="InterPro" id="IPR015867">
    <property type="entry name" value="N-reg_PII/ATP_PRibTrfase_C"/>
</dbReference>
<comment type="similarity">
    <text evidence="1">Belongs to the CutA family.</text>
</comment>
<dbReference type="Gene3D" id="3.30.70.120">
    <property type="match status" value="1"/>
</dbReference>
<accession>A0ABX7B5T0</accession>
<dbReference type="InterPro" id="IPR011322">
    <property type="entry name" value="N-reg_PII-like_a/b"/>
</dbReference>
<keyword evidence="3" id="KW-1185">Reference proteome</keyword>
<gene>
    <name evidence="2" type="ORF">IGS68_22430</name>
</gene>
<dbReference type="Proteomes" id="UP000595197">
    <property type="component" value="Chromosome"/>
</dbReference>
<dbReference type="InterPro" id="IPR004323">
    <property type="entry name" value="Ion_tolerance_CutA"/>
</dbReference>
<proteinExistence type="inferred from homology"/>
<dbReference type="PANTHER" id="PTHR23419:SF8">
    <property type="entry name" value="FI09726P"/>
    <property type="match status" value="1"/>
</dbReference>
<dbReference type="SUPFAM" id="SSF54913">
    <property type="entry name" value="GlnB-like"/>
    <property type="match status" value="1"/>
</dbReference>
<name>A0ABX7B5T0_9PROT</name>
<evidence type="ECO:0000313" key="3">
    <source>
        <dbReference type="Proteomes" id="UP000595197"/>
    </source>
</evidence>